<keyword evidence="12" id="KW-1185">Reference proteome</keyword>
<dbReference type="EMBL" id="WJBH02000038">
    <property type="protein sequence ID" value="KAI9551163.1"/>
    <property type="molecule type" value="Genomic_DNA"/>
</dbReference>
<evidence type="ECO:0000313" key="12">
    <source>
        <dbReference type="Proteomes" id="UP000820818"/>
    </source>
</evidence>
<dbReference type="Pfam" id="PF17917">
    <property type="entry name" value="RT_RNaseH"/>
    <property type="match status" value="1"/>
</dbReference>
<dbReference type="Gene3D" id="3.10.20.370">
    <property type="match status" value="1"/>
</dbReference>
<dbReference type="GO" id="GO:0004519">
    <property type="term" value="F:endonuclease activity"/>
    <property type="evidence" value="ECO:0007669"/>
    <property type="project" value="UniProtKB-KW"/>
</dbReference>
<dbReference type="Proteomes" id="UP000820818">
    <property type="component" value="Unassembled WGS sequence"/>
</dbReference>
<dbReference type="PANTHER" id="PTHR37984:SF5">
    <property type="entry name" value="PROTEIN NYNRIN-LIKE"/>
    <property type="match status" value="1"/>
</dbReference>
<keyword evidence="7" id="KW-0695">RNA-directed DNA polymerase</keyword>
<dbReference type="GO" id="GO:0003964">
    <property type="term" value="F:RNA-directed DNA polymerase activity"/>
    <property type="evidence" value="ECO:0007669"/>
    <property type="project" value="UniProtKB-KW"/>
</dbReference>
<feature type="region of interest" description="Disordered" evidence="9">
    <location>
        <begin position="757"/>
        <end position="782"/>
    </location>
</feature>
<dbReference type="AlphaFoldDB" id="A0AAD5L534"/>
<evidence type="ECO:0000256" key="8">
    <source>
        <dbReference type="SAM" id="Coils"/>
    </source>
</evidence>
<dbReference type="InterPro" id="IPR012337">
    <property type="entry name" value="RNaseH-like_sf"/>
</dbReference>
<evidence type="ECO:0000256" key="9">
    <source>
        <dbReference type="SAM" id="MobiDB-lite"/>
    </source>
</evidence>
<dbReference type="GO" id="GO:0003676">
    <property type="term" value="F:nucleic acid binding"/>
    <property type="evidence" value="ECO:0007669"/>
    <property type="project" value="InterPro"/>
</dbReference>
<evidence type="ECO:0000256" key="1">
    <source>
        <dbReference type="ARBA" id="ARBA00012493"/>
    </source>
</evidence>
<dbReference type="Pfam" id="PF17921">
    <property type="entry name" value="Integrase_H2C2"/>
    <property type="match status" value="1"/>
</dbReference>
<name>A0AAD5L534_9CRUS</name>
<evidence type="ECO:0000256" key="3">
    <source>
        <dbReference type="ARBA" id="ARBA00022695"/>
    </source>
</evidence>
<reference evidence="11" key="1">
    <citation type="submission" date="2022-05" db="EMBL/GenBank/DDBJ databases">
        <title>A multi-omics perspective on studying reproductive biology in Daphnia sinensis.</title>
        <authorList>
            <person name="Jia J."/>
        </authorList>
    </citation>
    <scope>NUCLEOTIDE SEQUENCE</scope>
    <source>
        <strain evidence="11">WSL</strain>
    </source>
</reference>
<gene>
    <name evidence="11" type="ORF">GHT06_006378</name>
</gene>
<evidence type="ECO:0000256" key="7">
    <source>
        <dbReference type="ARBA" id="ARBA00022918"/>
    </source>
</evidence>
<dbReference type="EC" id="2.7.7.49" evidence="1"/>
<dbReference type="GO" id="GO:0015074">
    <property type="term" value="P:DNA integration"/>
    <property type="evidence" value="ECO:0007669"/>
    <property type="project" value="InterPro"/>
</dbReference>
<organism evidence="11 12">
    <name type="scientific">Daphnia sinensis</name>
    <dbReference type="NCBI Taxonomy" id="1820382"/>
    <lineage>
        <taxon>Eukaryota</taxon>
        <taxon>Metazoa</taxon>
        <taxon>Ecdysozoa</taxon>
        <taxon>Arthropoda</taxon>
        <taxon>Crustacea</taxon>
        <taxon>Branchiopoda</taxon>
        <taxon>Diplostraca</taxon>
        <taxon>Cladocera</taxon>
        <taxon>Anomopoda</taxon>
        <taxon>Daphniidae</taxon>
        <taxon>Daphnia</taxon>
        <taxon>Daphnia similis group</taxon>
    </lineage>
</organism>
<dbReference type="SUPFAM" id="SSF53098">
    <property type="entry name" value="Ribonuclease H-like"/>
    <property type="match status" value="1"/>
</dbReference>
<dbReference type="Gene3D" id="1.10.340.70">
    <property type="match status" value="1"/>
</dbReference>
<keyword evidence="5" id="KW-0255">Endonuclease</keyword>
<dbReference type="PANTHER" id="PTHR37984">
    <property type="entry name" value="PROTEIN CBG26694"/>
    <property type="match status" value="1"/>
</dbReference>
<accession>A0AAD5L534</accession>
<evidence type="ECO:0000259" key="10">
    <source>
        <dbReference type="PROSITE" id="PS50994"/>
    </source>
</evidence>
<dbReference type="GO" id="GO:0042575">
    <property type="term" value="C:DNA polymerase complex"/>
    <property type="evidence" value="ECO:0007669"/>
    <property type="project" value="UniProtKB-ARBA"/>
</dbReference>
<dbReference type="InterPro" id="IPR036397">
    <property type="entry name" value="RNaseH_sf"/>
</dbReference>
<feature type="compositionally biased region" description="Polar residues" evidence="9">
    <location>
        <begin position="773"/>
        <end position="782"/>
    </location>
</feature>
<dbReference type="FunFam" id="3.10.20.370:FF:000001">
    <property type="entry name" value="Retrovirus-related Pol polyprotein from transposon 17.6-like protein"/>
    <property type="match status" value="1"/>
</dbReference>
<feature type="domain" description="Integrase catalytic" evidence="10">
    <location>
        <begin position="641"/>
        <end position="712"/>
    </location>
</feature>
<keyword evidence="6" id="KW-0378">Hydrolase</keyword>
<dbReference type="InterPro" id="IPR050951">
    <property type="entry name" value="Retrovirus_Pol_polyprotein"/>
</dbReference>
<dbReference type="InterPro" id="IPR041373">
    <property type="entry name" value="RT_RNaseH"/>
</dbReference>
<sequence length="782" mass="90775">MIDDLIFELQYLLRNDKKIELSNKEVGTALRALLLTEPTILTPIQLFMHCGLKSFYENTDSEYESVHSEEQQDSLESDLAPQLARTLEKTEEETPRKNAHTKTLTLTPCNYLPHQGLQSRKVSFTPTSTVNQSKTVQNKPLEPKDMSVKIYIKELSRLMESGMDYEEAYKAADCIVQHVLTNTKRCTKPSMVTYLTSTPLQTQPFVTSEQSVKSPEMFSKKSNNGATPKYLVTNSISNKNPLLMTPSKVNGLSFDVQTRLKYKEFESFEKLIEKAEMTAMAVEEAQVRSRLNAFQAKYAEPNKELIKVKEALDRLSTKVESNSHQKHLEENMEKMQRQLSKRRNVKPILIYPDFSKEFLIYTDASNYGLGAVLSQMKDGKDQPIAYASRHLNKGEIKYSTIEKEAVAVVFGIKRFRHYLQDQPFIIVSDHRPLQWLQTFKDETGRLGRWAILLSNMKFSVQYRPGRVHENADFLSRIPMNLISVTPEDNNVMCQEQQKDSLCKAIVTFLEQNEPWKKEYGPMPSWVSEIDYFFIEDGLLCKHYESTSAKRRNFEQCQVVVPFSLRKQLLQEYHDSPLSGHMATRRTFLRLRDKYYWPTMLRDVKEYCTSCEPCALGRRVHRAKAHLNPLDLATKPFEVLALNIKRMKTTAYHPQTNGQTKRFNKTVVEMIRKYLENGFERWEDILGPVVFAYNNSVHSSTLETPYFLNHGRDPVMPIDQFLRPLPPVIITPSDYKSQIMKRLHEAFQLVKSNLSQAREQQKTQYDKRVKEQKSFSNFESKQQ</sequence>
<protein>
    <recommendedName>
        <fullName evidence="1">RNA-directed DNA polymerase</fullName>
        <ecNumber evidence="1">2.7.7.49</ecNumber>
    </recommendedName>
</protein>
<keyword evidence="4" id="KW-0540">Nuclease</keyword>
<keyword evidence="8" id="KW-0175">Coiled coil</keyword>
<dbReference type="Gene3D" id="3.30.420.10">
    <property type="entry name" value="Ribonuclease H-like superfamily/Ribonuclease H"/>
    <property type="match status" value="1"/>
</dbReference>
<dbReference type="GO" id="GO:0016787">
    <property type="term" value="F:hydrolase activity"/>
    <property type="evidence" value="ECO:0007669"/>
    <property type="project" value="UniProtKB-KW"/>
</dbReference>
<comment type="caution">
    <text evidence="11">The sequence shown here is derived from an EMBL/GenBank/DDBJ whole genome shotgun (WGS) entry which is preliminary data.</text>
</comment>
<dbReference type="InterPro" id="IPR041588">
    <property type="entry name" value="Integrase_H2C2"/>
</dbReference>
<dbReference type="PROSITE" id="PS50994">
    <property type="entry name" value="INTEGRASE"/>
    <property type="match status" value="1"/>
</dbReference>
<evidence type="ECO:0000256" key="6">
    <source>
        <dbReference type="ARBA" id="ARBA00022801"/>
    </source>
</evidence>
<dbReference type="FunFam" id="1.10.340.70:FF:000001">
    <property type="entry name" value="Retrovirus-related Pol polyprotein from transposon gypsy-like Protein"/>
    <property type="match status" value="1"/>
</dbReference>
<keyword evidence="3" id="KW-0548">Nucleotidyltransferase</keyword>
<evidence type="ECO:0000256" key="2">
    <source>
        <dbReference type="ARBA" id="ARBA00022679"/>
    </source>
</evidence>
<proteinExistence type="predicted"/>
<keyword evidence="2" id="KW-0808">Transferase</keyword>
<dbReference type="SUPFAM" id="SSF56672">
    <property type="entry name" value="DNA/RNA polymerases"/>
    <property type="match status" value="1"/>
</dbReference>
<dbReference type="InterPro" id="IPR043502">
    <property type="entry name" value="DNA/RNA_pol_sf"/>
</dbReference>
<dbReference type="CDD" id="cd09274">
    <property type="entry name" value="RNase_HI_RT_Ty3"/>
    <property type="match status" value="1"/>
</dbReference>
<feature type="compositionally biased region" description="Basic and acidic residues" evidence="9">
    <location>
        <begin position="758"/>
        <end position="772"/>
    </location>
</feature>
<evidence type="ECO:0000256" key="4">
    <source>
        <dbReference type="ARBA" id="ARBA00022722"/>
    </source>
</evidence>
<evidence type="ECO:0000313" key="11">
    <source>
        <dbReference type="EMBL" id="KAI9551163.1"/>
    </source>
</evidence>
<dbReference type="InterPro" id="IPR001584">
    <property type="entry name" value="Integrase_cat-core"/>
</dbReference>
<evidence type="ECO:0000256" key="5">
    <source>
        <dbReference type="ARBA" id="ARBA00022759"/>
    </source>
</evidence>
<feature type="coiled-coil region" evidence="8">
    <location>
        <begin position="318"/>
        <end position="345"/>
    </location>
</feature>